<dbReference type="AlphaFoldDB" id="A0A915EL68"/>
<name>A0A915EL68_9BILA</name>
<organism evidence="1 2">
    <name type="scientific">Ditylenchus dipsaci</name>
    <dbReference type="NCBI Taxonomy" id="166011"/>
    <lineage>
        <taxon>Eukaryota</taxon>
        <taxon>Metazoa</taxon>
        <taxon>Ecdysozoa</taxon>
        <taxon>Nematoda</taxon>
        <taxon>Chromadorea</taxon>
        <taxon>Rhabditida</taxon>
        <taxon>Tylenchina</taxon>
        <taxon>Tylenchomorpha</taxon>
        <taxon>Sphaerularioidea</taxon>
        <taxon>Anguinidae</taxon>
        <taxon>Anguininae</taxon>
        <taxon>Ditylenchus</taxon>
    </lineage>
</organism>
<evidence type="ECO:0000313" key="1">
    <source>
        <dbReference type="Proteomes" id="UP000887574"/>
    </source>
</evidence>
<evidence type="ECO:0000313" key="2">
    <source>
        <dbReference type="WBParaSite" id="jg7085"/>
    </source>
</evidence>
<reference evidence="2" key="1">
    <citation type="submission" date="2022-11" db="UniProtKB">
        <authorList>
            <consortium name="WormBaseParasite"/>
        </authorList>
    </citation>
    <scope>IDENTIFICATION</scope>
</reference>
<protein>
    <submittedName>
        <fullName evidence="2">Uncharacterized protein</fullName>
    </submittedName>
</protein>
<keyword evidence="1" id="KW-1185">Reference proteome</keyword>
<accession>A0A915EL68</accession>
<proteinExistence type="predicted"/>
<dbReference type="Proteomes" id="UP000887574">
    <property type="component" value="Unplaced"/>
</dbReference>
<sequence>MGARLYLTNWMFEMWEGSEQQQPIQFSLLESNPMSGWGIQENGNVDPQGWFMAGNVSRRSLQRQNRIKQDKFIENVTLCIQEKCEADLSSIQTEEGICLIIAFSLIFCFSCKISSS</sequence>
<dbReference type="WBParaSite" id="jg7085">
    <property type="protein sequence ID" value="jg7085"/>
    <property type="gene ID" value="jg7085"/>
</dbReference>